<feature type="repeat" description="PPR" evidence="2">
    <location>
        <begin position="227"/>
        <end position="261"/>
    </location>
</feature>
<comment type="caution">
    <text evidence="3">The sequence shown here is derived from an EMBL/GenBank/DDBJ whole genome shotgun (WGS) entry which is preliminary data.</text>
</comment>
<dbReference type="NCBIfam" id="TIGR00756">
    <property type="entry name" value="PPR"/>
    <property type="match status" value="3"/>
</dbReference>
<organism evidence="3 4">
    <name type="scientific">Brassica napus</name>
    <name type="common">Rape</name>
    <dbReference type="NCBI Taxonomy" id="3708"/>
    <lineage>
        <taxon>Eukaryota</taxon>
        <taxon>Viridiplantae</taxon>
        <taxon>Streptophyta</taxon>
        <taxon>Embryophyta</taxon>
        <taxon>Tracheophyta</taxon>
        <taxon>Spermatophyta</taxon>
        <taxon>Magnoliopsida</taxon>
        <taxon>eudicotyledons</taxon>
        <taxon>Gunneridae</taxon>
        <taxon>Pentapetalae</taxon>
        <taxon>rosids</taxon>
        <taxon>malvids</taxon>
        <taxon>Brassicales</taxon>
        <taxon>Brassicaceae</taxon>
        <taxon>Brassiceae</taxon>
        <taxon>Brassica</taxon>
    </lineage>
</organism>
<name>A0ABQ7ZBE1_BRANA</name>
<gene>
    <name evidence="3" type="ORF">HID58_064843</name>
</gene>
<evidence type="ECO:0000256" key="2">
    <source>
        <dbReference type="PROSITE-ProRule" id="PRU00708"/>
    </source>
</evidence>
<dbReference type="Gene3D" id="1.25.40.10">
    <property type="entry name" value="Tetratricopeptide repeat domain"/>
    <property type="match status" value="2"/>
</dbReference>
<dbReference type="Pfam" id="PF13812">
    <property type="entry name" value="PPR_3"/>
    <property type="match status" value="1"/>
</dbReference>
<sequence>MLISKINLSKTILDYCSNILQIPDINMSRWWMCGKYGSVESARKVFDEITQRKISDWNVMVSGYWRCGNKEEACKVFDMMFESESNVVSWTVMITGFAKLKDLERSRWCFDRMGYAHNGFTEEALRLFNDMLRLGARPNETTRVLPVTALLDMHAKCKDILSARRIFNKLGAERNLPEFFKEMMDSGDSKLDEVTVISALSACGHVGDMELGDWIVDYVAKNQIKISVSGCRSLIFMHARCGNLREAKRVLEEMIDRDIVSYNTLISAFAANGGGVETLN</sequence>
<dbReference type="InterPro" id="IPR002885">
    <property type="entry name" value="PPR_rpt"/>
</dbReference>
<proteinExistence type="predicted"/>
<evidence type="ECO:0000313" key="4">
    <source>
        <dbReference type="Proteomes" id="UP000824890"/>
    </source>
</evidence>
<dbReference type="InterPro" id="IPR046960">
    <property type="entry name" value="PPR_At4g14850-like_plant"/>
</dbReference>
<evidence type="ECO:0000256" key="1">
    <source>
        <dbReference type="ARBA" id="ARBA00022737"/>
    </source>
</evidence>
<dbReference type="PANTHER" id="PTHR47926">
    <property type="entry name" value="PENTATRICOPEPTIDE REPEAT-CONTAINING PROTEIN"/>
    <property type="match status" value="1"/>
</dbReference>
<dbReference type="PROSITE" id="PS51375">
    <property type="entry name" value="PPR"/>
    <property type="match status" value="2"/>
</dbReference>
<dbReference type="EMBL" id="JAGKQM010000015">
    <property type="protein sequence ID" value="KAH0877449.1"/>
    <property type="molecule type" value="Genomic_DNA"/>
</dbReference>
<dbReference type="InterPro" id="IPR011990">
    <property type="entry name" value="TPR-like_helical_dom_sf"/>
</dbReference>
<evidence type="ECO:0008006" key="5">
    <source>
        <dbReference type="Google" id="ProtNLM"/>
    </source>
</evidence>
<feature type="repeat" description="PPR" evidence="2">
    <location>
        <begin position="53"/>
        <end position="87"/>
    </location>
</feature>
<reference evidence="3 4" key="1">
    <citation type="submission" date="2021-05" db="EMBL/GenBank/DDBJ databases">
        <title>Genome Assembly of Synthetic Allotetraploid Brassica napus Reveals Homoeologous Exchanges between Subgenomes.</title>
        <authorList>
            <person name="Davis J.T."/>
        </authorList>
    </citation>
    <scope>NUCLEOTIDE SEQUENCE [LARGE SCALE GENOMIC DNA]</scope>
    <source>
        <strain evidence="4">cv. Da-Ae</strain>
        <tissue evidence="3">Seedling</tissue>
    </source>
</reference>
<keyword evidence="1" id="KW-0677">Repeat</keyword>
<keyword evidence="4" id="KW-1185">Reference proteome</keyword>
<evidence type="ECO:0000313" key="3">
    <source>
        <dbReference type="EMBL" id="KAH0877449.1"/>
    </source>
</evidence>
<protein>
    <recommendedName>
        <fullName evidence="5">Pentatricopeptide repeat-containing protein</fullName>
    </recommendedName>
</protein>
<accession>A0ABQ7ZBE1</accession>
<dbReference type="Proteomes" id="UP000824890">
    <property type="component" value="Unassembled WGS sequence"/>
</dbReference>
<dbReference type="Pfam" id="PF01535">
    <property type="entry name" value="PPR"/>
    <property type="match status" value="3"/>
</dbReference>
<dbReference type="PANTHER" id="PTHR47926:SF373">
    <property type="entry name" value="TETRATRICOPEPTIDE-LIKE HELICAL DOMAIN SUPERFAMILY, DYW DOMAIN-CONTAINING PROTEIN"/>
    <property type="match status" value="1"/>
</dbReference>